<keyword evidence="1" id="KW-0812">Transmembrane</keyword>
<accession>A0A9P5PXE3</accession>
<proteinExistence type="predicted"/>
<comment type="caution">
    <text evidence="2">The sequence shown here is derived from an EMBL/GenBank/DDBJ whole genome shotgun (WGS) entry which is preliminary data.</text>
</comment>
<reference evidence="2" key="1">
    <citation type="submission" date="2020-11" db="EMBL/GenBank/DDBJ databases">
        <authorList>
            <consortium name="DOE Joint Genome Institute"/>
            <person name="Ahrendt S."/>
            <person name="Riley R."/>
            <person name="Andreopoulos W."/>
            <person name="Labutti K."/>
            <person name="Pangilinan J."/>
            <person name="Ruiz-Duenas F.J."/>
            <person name="Barrasa J.M."/>
            <person name="Sanchez-Garcia M."/>
            <person name="Camarero S."/>
            <person name="Miyauchi S."/>
            <person name="Serrano A."/>
            <person name="Linde D."/>
            <person name="Babiker R."/>
            <person name="Drula E."/>
            <person name="Ayuso-Fernandez I."/>
            <person name="Pacheco R."/>
            <person name="Padilla G."/>
            <person name="Ferreira P."/>
            <person name="Barriuso J."/>
            <person name="Kellner H."/>
            <person name="Castanera R."/>
            <person name="Alfaro M."/>
            <person name="Ramirez L."/>
            <person name="Pisabarro A.G."/>
            <person name="Kuo A."/>
            <person name="Tritt A."/>
            <person name="Lipzen A."/>
            <person name="He G."/>
            <person name="Yan M."/>
            <person name="Ng V."/>
            <person name="Cullen D."/>
            <person name="Martin F."/>
            <person name="Rosso M.-N."/>
            <person name="Henrissat B."/>
            <person name="Hibbett D."/>
            <person name="Martinez A.T."/>
            <person name="Grigoriev I.V."/>
        </authorList>
    </citation>
    <scope>NUCLEOTIDE SEQUENCE</scope>
    <source>
        <strain evidence="2">AH 40177</strain>
    </source>
</reference>
<dbReference type="Gene3D" id="3.40.50.11350">
    <property type="match status" value="1"/>
</dbReference>
<keyword evidence="3" id="KW-1185">Reference proteome</keyword>
<keyword evidence="1" id="KW-1133">Transmembrane helix</keyword>
<name>A0A9P5PXE3_9AGAR</name>
<gene>
    <name evidence="2" type="ORF">BDP27DRAFT_1218664</name>
</gene>
<dbReference type="Proteomes" id="UP000772434">
    <property type="component" value="Unassembled WGS sequence"/>
</dbReference>
<evidence type="ECO:0000313" key="2">
    <source>
        <dbReference type="EMBL" id="KAF9071678.1"/>
    </source>
</evidence>
<dbReference type="AlphaFoldDB" id="A0A9P5PXE3"/>
<keyword evidence="1" id="KW-0472">Membrane</keyword>
<protein>
    <recommendedName>
        <fullName evidence="4">O-fucosyltransferase family protein</fullName>
    </recommendedName>
</protein>
<evidence type="ECO:0000256" key="1">
    <source>
        <dbReference type="SAM" id="Phobius"/>
    </source>
</evidence>
<dbReference type="EMBL" id="JADNRY010000030">
    <property type="protein sequence ID" value="KAF9071678.1"/>
    <property type="molecule type" value="Genomic_DNA"/>
</dbReference>
<feature type="transmembrane region" description="Helical" evidence="1">
    <location>
        <begin position="12"/>
        <end position="31"/>
    </location>
</feature>
<evidence type="ECO:0008006" key="4">
    <source>
        <dbReference type="Google" id="ProtNLM"/>
    </source>
</evidence>
<evidence type="ECO:0000313" key="3">
    <source>
        <dbReference type="Proteomes" id="UP000772434"/>
    </source>
</evidence>
<dbReference type="CDD" id="cd11296">
    <property type="entry name" value="O-FucT_like"/>
    <property type="match status" value="1"/>
</dbReference>
<organism evidence="2 3">
    <name type="scientific">Rhodocollybia butyracea</name>
    <dbReference type="NCBI Taxonomy" id="206335"/>
    <lineage>
        <taxon>Eukaryota</taxon>
        <taxon>Fungi</taxon>
        <taxon>Dikarya</taxon>
        <taxon>Basidiomycota</taxon>
        <taxon>Agaricomycotina</taxon>
        <taxon>Agaricomycetes</taxon>
        <taxon>Agaricomycetidae</taxon>
        <taxon>Agaricales</taxon>
        <taxon>Marasmiineae</taxon>
        <taxon>Omphalotaceae</taxon>
        <taxon>Rhodocollybia</taxon>
    </lineage>
</organism>
<sequence>MITTSYHRFRSLVFVAIIVAFLYLLYSKLIANNTSGPPYSLYAALKKQEQKTARKFLESLQLIEAQKDNPKFVLFRQQEGLDFGSQACYAQEILLYHHLALQGNRIFIYQPFEWKSRKEQLPLSAFLLGVTQERAVPSSFVEELCPKTSIDVARLKVDLSQPEMWKSTINTLQKRKETCIIMSNPIIDSNFLSSPAGHSVWPLFQKYVARYFRWSTQVLDIVDRTHTHLDLRRHFYSLEGEPYMVLHLRRGDFHKQCKTIAQQQLGFTKWNTLPAISSATLFPRLNPANATSVMDHCYPSLSRIMEAIDQQAHRKPHIRALHIIHDDAASVTDIWKLETALKSKQRAELYGWPYGPMKSITHSGMVPYQANEQDFSVGVDVEMARRAEVFIGNGYSSLTSYIVAMRLGGDVVASGISDDITLL</sequence>
<dbReference type="OrthoDB" id="2559662at2759"/>